<evidence type="ECO:0000256" key="1">
    <source>
        <dbReference type="SAM" id="SignalP"/>
    </source>
</evidence>
<organism evidence="2 3">
    <name type="scientific">Aureococcus anophagefferens</name>
    <name type="common">Harmful bloom alga</name>
    <dbReference type="NCBI Taxonomy" id="44056"/>
    <lineage>
        <taxon>Eukaryota</taxon>
        <taxon>Sar</taxon>
        <taxon>Stramenopiles</taxon>
        <taxon>Ochrophyta</taxon>
        <taxon>Pelagophyceae</taxon>
        <taxon>Pelagomonadales</taxon>
        <taxon>Pelagomonadaceae</taxon>
        <taxon>Aureococcus</taxon>
    </lineage>
</organism>
<gene>
    <name evidence="2" type="ORF">SO694_00016497</name>
</gene>
<dbReference type="EMBL" id="JBBJCI010000141">
    <property type="protein sequence ID" value="KAK7242745.1"/>
    <property type="molecule type" value="Genomic_DNA"/>
</dbReference>
<evidence type="ECO:0000313" key="3">
    <source>
        <dbReference type="Proteomes" id="UP001363151"/>
    </source>
</evidence>
<keyword evidence="3" id="KW-1185">Reference proteome</keyword>
<feature type="chain" id="PRO_5046031094" description="EXPERA domain-containing protein" evidence="1">
    <location>
        <begin position="28"/>
        <end position="227"/>
    </location>
</feature>
<protein>
    <recommendedName>
        <fullName evidence="4">EXPERA domain-containing protein</fullName>
    </recommendedName>
</protein>
<dbReference type="Proteomes" id="UP001363151">
    <property type="component" value="Unassembled WGS sequence"/>
</dbReference>
<reference evidence="2 3" key="1">
    <citation type="submission" date="2024-03" db="EMBL/GenBank/DDBJ databases">
        <title>Aureococcus anophagefferens CCMP1851 and Kratosvirus quantuckense: Draft genome of a second virus-susceptible host strain in the model system.</title>
        <authorList>
            <person name="Chase E."/>
            <person name="Truchon A.R."/>
            <person name="Schepens W."/>
            <person name="Wilhelm S.W."/>
        </authorList>
    </citation>
    <scope>NUCLEOTIDE SEQUENCE [LARGE SCALE GENOMIC DNA]</scope>
    <source>
        <strain evidence="2 3">CCMP1851</strain>
    </source>
</reference>
<dbReference type="InterPro" id="IPR025461">
    <property type="entry name" value="ABA4-like"/>
</dbReference>
<dbReference type="Pfam" id="PF14108">
    <property type="entry name" value="ABA4-like"/>
    <property type="match status" value="1"/>
</dbReference>
<evidence type="ECO:0008006" key="4">
    <source>
        <dbReference type="Google" id="ProtNLM"/>
    </source>
</evidence>
<evidence type="ECO:0000313" key="2">
    <source>
        <dbReference type="EMBL" id="KAK7242745.1"/>
    </source>
</evidence>
<feature type="signal peptide" evidence="1">
    <location>
        <begin position="1"/>
        <end position="27"/>
    </location>
</feature>
<dbReference type="PANTHER" id="PTHR34543:SF1">
    <property type="entry name" value="PROTEIN ABA DEFICIENT 4, CHLOROPLASTIC"/>
    <property type="match status" value="1"/>
</dbReference>
<dbReference type="PANTHER" id="PTHR34543">
    <property type="entry name" value="PROTEIN ABA DEFICIENT 4, CHLOROPLASTIC"/>
    <property type="match status" value="1"/>
</dbReference>
<accession>A0ABR1G351</accession>
<comment type="caution">
    <text evidence="2">The sequence shown here is derived from an EMBL/GenBank/DDBJ whole genome shotgun (WGS) entry which is preliminary data.</text>
</comment>
<keyword evidence="1" id="KW-0732">Signal</keyword>
<name>A0ABR1G351_AURAN</name>
<sequence>MAASNVAFARSMARFVLLLSLSIDAFHLPSPRTAAIRPLQQHSQHRNTQRSPRRNPFALRSTLADTVISAGVSIDTFLPQFFWLPMIAFPRAELTKRVNGNLLPVLACSLVHAVVVLLAATDDFPRGIEPIFIFADVFDPTQSQLDAMRRLFELRNFVAEEWPHVLIWDLFVGRLIWLDGVNRNIVCWHSLLLTNFIGPPGLLLHAATSALSGKGLPTLGGVAEDAS</sequence>
<proteinExistence type="predicted"/>